<organism evidence="1">
    <name type="scientific">marine sediment metagenome</name>
    <dbReference type="NCBI Taxonomy" id="412755"/>
    <lineage>
        <taxon>unclassified sequences</taxon>
        <taxon>metagenomes</taxon>
        <taxon>ecological metagenomes</taxon>
    </lineage>
</organism>
<dbReference type="AlphaFoldDB" id="X1BI67"/>
<comment type="caution">
    <text evidence="1">The sequence shown here is derived from an EMBL/GenBank/DDBJ whole genome shotgun (WGS) entry which is preliminary data.</text>
</comment>
<dbReference type="EMBL" id="BART01019665">
    <property type="protein sequence ID" value="GAG94710.1"/>
    <property type="molecule type" value="Genomic_DNA"/>
</dbReference>
<feature type="non-terminal residue" evidence="1">
    <location>
        <position position="243"/>
    </location>
</feature>
<evidence type="ECO:0000313" key="1">
    <source>
        <dbReference type="EMBL" id="GAG94710.1"/>
    </source>
</evidence>
<protein>
    <submittedName>
        <fullName evidence="1">Uncharacterized protein</fullName>
    </submittedName>
</protein>
<accession>X1BI67</accession>
<reference evidence="1" key="1">
    <citation type="journal article" date="2014" name="Front. Microbiol.">
        <title>High frequency of phylogenetically diverse reductive dehalogenase-homologous genes in deep subseafloor sedimentary metagenomes.</title>
        <authorList>
            <person name="Kawai M."/>
            <person name="Futagami T."/>
            <person name="Toyoda A."/>
            <person name="Takaki Y."/>
            <person name="Nishi S."/>
            <person name="Hori S."/>
            <person name="Arai W."/>
            <person name="Tsubouchi T."/>
            <person name="Morono Y."/>
            <person name="Uchiyama I."/>
            <person name="Ito T."/>
            <person name="Fujiyama A."/>
            <person name="Inagaki F."/>
            <person name="Takami H."/>
        </authorList>
    </citation>
    <scope>NUCLEOTIDE SEQUENCE</scope>
    <source>
        <strain evidence="1">Expedition CK06-06</strain>
    </source>
</reference>
<name>X1BI67_9ZZZZ</name>
<proteinExistence type="predicted"/>
<sequence>MSYISQYEYYENGGNAPEDANWGSYQYVSLQDIVVNYQLMYSGNHSLINNEERYKILFHAKRAIQELNYDAFKEIKVLQLTVSEELRFILPSDYVNWVRISYYKDGVIRPMVENIQVNSARAYLQANDARILFDQDGKAIQPQYSPLDFARITGQQPSIYLNSLSPYNGFLGYEYEGCWYFDFAVGARFGLNTETANANPTFRIDKKTGVINFDSTMANESCILEYISDGMEGGDDTQITVNK</sequence>
<gene>
    <name evidence="1" type="ORF">S01H4_36741</name>
</gene>